<reference evidence="6" key="1">
    <citation type="submission" date="2020-06" db="EMBL/GenBank/DDBJ databases">
        <authorList>
            <consortium name="Wellcome Sanger Institute Data Sharing"/>
        </authorList>
    </citation>
    <scope>NUCLEOTIDE SEQUENCE [LARGE SCALE GENOMIC DNA]</scope>
</reference>
<comment type="similarity">
    <text evidence="4">Belongs to the UPL family. K-HECT subfamily.</text>
</comment>
<keyword evidence="7" id="KW-1185">Reference proteome</keyword>
<dbReference type="GO" id="GO:0070534">
    <property type="term" value="P:protein K63-linked ubiquitination"/>
    <property type="evidence" value="ECO:0007669"/>
    <property type="project" value="TreeGrafter"/>
</dbReference>
<accession>A0A8C5HUZ4</accession>
<protein>
    <recommendedName>
        <fullName evidence="4">E3 ubiquitin-protein ligase</fullName>
        <ecNumber evidence="4">2.3.2.26</ecNumber>
    </recommendedName>
</protein>
<sequence length="170" mass="19253">MADVDPDTLLEWLQMGQGEERDMQLIALEQLCMLLLMSDNVDRCFETCPPRTFLPALCKIFLDESAPDNVLEVTARAITYYLDVSAECTRRIVGVDGAIKALCNRLVVVELNNRTSRDLAEQCVKVDATDLSYPSVNTCVHYLKLPEYSSEDIMRERLLTATMEKGFHLN</sequence>
<dbReference type="PANTHER" id="PTHR45670">
    <property type="entry name" value="E3 UBIQUITIN-PROTEIN LIGASE TRIP12"/>
    <property type="match status" value="1"/>
</dbReference>
<evidence type="ECO:0000256" key="3">
    <source>
        <dbReference type="PROSITE-ProRule" id="PRU00104"/>
    </source>
</evidence>
<evidence type="ECO:0000313" key="7">
    <source>
        <dbReference type="Proteomes" id="UP000694680"/>
    </source>
</evidence>
<dbReference type="InterPro" id="IPR045322">
    <property type="entry name" value="HECTD1/TRIP12-like"/>
</dbReference>
<evidence type="ECO:0000256" key="1">
    <source>
        <dbReference type="ARBA" id="ARBA00022679"/>
    </source>
</evidence>
<evidence type="ECO:0000259" key="5">
    <source>
        <dbReference type="PROSITE" id="PS50237"/>
    </source>
</evidence>
<comment type="pathway">
    <text evidence="4">Protein modification; protein ubiquitination.</text>
</comment>
<dbReference type="UniPathway" id="UPA00143"/>
<dbReference type="GO" id="GO:0061630">
    <property type="term" value="F:ubiquitin protein ligase activity"/>
    <property type="evidence" value="ECO:0007669"/>
    <property type="project" value="UniProtKB-UniRule"/>
</dbReference>
<feature type="active site" description="Glycyl thioester intermediate" evidence="3">
    <location>
        <position position="139"/>
    </location>
</feature>
<dbReference type="Gene3D" id="3.30.2410.10">
    <property type="entry name" value="Hect, E3 ligase catalytic domain"/>
    <property type="match status" value="1"/>
</dbReference>
<organism evidence="6 7">
    <name type="scientific">Gouania willdenowi</name>
    <name type="common">Blunt-snouted clingfish</name>
    <name type="synonym">Lepadogaster willdenowi</name>
    <dbReference type="NCBI Taxonomy" id="441366"/>
    <lineage>
        <taxon>Eukaryota</taxon>
        <taxon>Metazoa</taxon>
        <taxon>Chordata</taxon>
        <taxon>Craniata</taxon>
        <taxon>Vertebrata</taxon>
        <taxon>Euteleostomi</taxon>
        <taxon>Actinopterygii</taxon>
        <taxon>Neopterygii</taxon>
        <taxon>Teleostei</taxon>
        <taxon>Neoteleostei</taxon>
        <taxon>Acanthomorphata</taxon>
        <taxon>Ovalentaria</taxon>
        <taxon>Blenniimorphae</taxon>
        <taxon>Blenniiformes</taxon>
        <taxon>Gobiesocoidei</taxon>
        <taxon>Gobiesocidae</taxon>
        <taxon>Gobiesocinae</taxon>
        <taxon>Gouania</taxon>
    </lineage>
</organism>
<dbReference type="InterPro" id="IPR057948">
    <property type="entry name" value="TPR_TRIP12_N"/>
</dbReference>
<dbReference type="InterPro" id="IPR035983">
    <property type="entry name" value="Hect_E3_ubiquitin_ligase"/>
</dbReference>
<dbReference type="Proteomes" id="UP000694680">
    <property type="component" value="Chromosome 22"/>
</dbReference>
<dbReference type="InterPro" id="IPR016024">
    <property type="entry name" value="ARM-type_fold"/>
</dbReference>
<dbReference type="Pfam" id="PF25579">
    <property type="entry name" value="TPR_TRIP12_N"/>
    <property type="match status" value="1"/>
</dbReference>
<dbReference type="PANTHER" id="PTHR45670:SF1">
    <property type="entry name" value="E3 UBIQUITIN-PROTEIN LIGASE HECTD1"/>
    <property type="match status" value="1"/>
</dbReference>
<dbReference type="SUPFAM" id="SSF56204">
    <property type="entry name" value="Hect, E3 ligase catalytic domain"/>
    <property type="match status" value="1"/>
</dbReference>
<feature type="domain" description="HECT" evidence="5">
    <location>
        <begin position="134"/>
        <end position="170"/>
    </location>
</feature>
<dbReference type="Pfam" id="PF00632">
    <property type="entry name" value="HECT"/>
    <property type="match status" value="1"/>
</dbReference>
<dbReference type="FunFam" id="1.25.10.10:FF:001133">
    <property type="entry name" value="Hectd1 protein"/>
    <property type="match status" value="1"/>
</dbReference>
<keyword evidence="2 3" id="KW-0833">Ubl conjugation pathway</keyword>
<dbReference type="EC" id="2.3.2.26" evidence="4"/>
<dbReference type="SUPFAM" id="SSF48371">
    <property type="entry name" value="ARM repeat"/>
    <property type="match status" value="1"/>
</dbReference>
<reference evidence="6" key="3">
    <citation type="submission" date="2025-09" db="UniProtKB">
        <authorList>
            <consortium name="Ensembl"/>
        </authorList>
    </citation>
    <scope>IDENTIFICATION</scope>
</reference>
<keyword evidence="1 4" id="KW-0808">Transferase</keyword>
<dbReference type="GO" id="GO:0043161">
    <property type="term" value="P:proteasome-mediated ubiquitin-dependent protein catabolic process"/>
    <property type="evidence" value="ECO:0007669"/>
    <property type="project" value="TreeGrafter"/>
</dbReference>
<dbReference type="InterPro" id="IPR000569">
    <property type="entry name" value="HECT_dom"/>
</dbReference>
<reference evidence="6" key="2">
    <citation type="submission" date="2025-08" db="UniProtKB">
        <authorList>
            <consortium name="Ensembl"/>
        </authorList>
    </citation>
    <scope>IDENTIFICATION</scope>
</reference>
<dbReference type="Ensembl" id="ENSGWIT00000053645.1">
    <property type="protein sequence ID" value="ENSGWIP00000049636.1"/>
    <property type="gene ID" value="ENSGWIG00000024216.1"/>
</dbReference>
<dbReference type="PROSITE" id="PS50237">
    <property type="entry name" value="HECT"/>
    <property type="match status" value="1"/>
</dbReference>
<proteinExistence type="inferred from homology"/>
<comment type="catalytic activity">
    <reaction evidence="4">
        <text>S-ubiquitinyl-[E2 ubiquitin-conjugating enzyme]-L-cysteine + [acceptor protein]-L-lysine = [E2 ubiquitin-conjugating enzyme]-L-cysteine + N(6)-ubiquitinyl-[acceptor protein]-L-lysine.</text>
        <dbReference type="EC" id="2.3.2.26"/>
    </reaction>
</comment>
<dbReference type="GO" id="GO:0016607">
    <property type="term" value="C:nuclear speck"/>
    <property type="evidence" value="ECO:0007669"/>
    <property type="project" value="TreeGrafter"/>
</dbReference>
<comment type="function">
    <text evidence="4">E3 ubiquitin-protein ligase which accepts ubiquitin from an E2 ubiquitin-conjugating enzyme in the form of a thioester and then directly transfers the ubiquitin to targeted substrates.</text>
</comment>
<evidence type="ECO:0000256" key="2">
    <source>
        <dbReference type="ARBA" id="ARBA00022786"/>
    </source>
</evidence>
<name>A0A8C5HUZ4_GOUWI</name>
<evidence type="ECO:0000256" key="4">
    <source>
        <dbReference type="RuleBase" id="RU369009"/>
    </source>
</evidence>
<evidence type="ECO:0000313" key="6">
    <source>
        <dbReference type="Ensembl" id="ENSGWIP00000049636.1"/>
    </source>
</evidence>
<dbReference type="AlphaFoldDB" id="A0A8C5HUZ4"/>